<dbReference type="FunCoup" id="D8LHK5">
    <property type="interactions" value="194"/>
</dbReference>
<dbReference type="OrthoDB" id="5585087at2759"/>
<keyword evidence="2" id="KW-0479">Metal-binding</keyword>
<keyword evidence="4" id="KW-0539">Nucleus</keyword>
<dbReference type="InterPro" id="IPR039747">
    <property type="entry name" value="RPABC4"/>
</dbReference>
<dbReference type="InterPro" id="IPR029040">
    <property type="entry name" value="RPABC4/Spt4"/>
</dbReference>
<dbReference type="GO" id="GO:0006351">
    <property type="term" value="P:DNA-templated transcription"/>
    <property type="evidence" value="ECO:0007669"/>
    <property type="project" value="InterPro"/>
</dbReference>
<dbReference type="GO" id="GO:0005665">
    <property type="term" value="C:RNA polymerase II, core complex"/>
    <property type="evidence" value="ECO:0007669"/>
    <property type="project" value="TreeGrafter"/>
</dbReference>
<evidence type="ECO:0000313" key="7">
    <source>
        <dbReference type="EMBL" id="CBN79287.1"/>
    </source>
</evidence>
<name>D8LHK5_ECTSI</name>
<dbReference type="GO" id="GO:0003677">
    <property type="term" value="F:DNA binding"/>
    <property type="evidence" value="ECO:0007669"/>
    <property type="project" value="InterPro"/>
</dbReference>
<evidence type="ECO:0000256" key="6">
    <source>
        <dbReference type="SAM" id="MobiDB-lite"/>
    </source>
</evidence>
<evidence type="ECO:0000256" key="5">
    <source>
        <dbReference type="ARBA" id="ARBA00025770"/>
    </source>
</evidence>
<dbReference type="AlphaFoldDB" id="D8LHK5"/>
<dbReference type="PANTHER" id="PTHR12056:SF2">
    <property type="entry name" value="GEO11084P1"/>
    <property type="match status" value="1"/>
</dbReference>
<dbReference type="Pfam" id="PF03604">
    <property type="entry name" value="Zn_ribbon_RPAB4"/>
    <property type="match status" value="1"/>
</dbReference>
<keyword evidence="3" id="KW-0862">Zinc</keyword>
<dbReference type="FunFam" id="2.20.28.30:FF:000002">
    <property type="entry name" value="DNA-directed RNA polymerases II, IV and V subunit 12"/>
    <property type="match status" value="1"/>
</dbReference>
<dbReference type="PANTHER" id="PTHR12056">
    <property type="entry name" value="DNA-DIRECTED RNA POLYMERASES I, II, AND III"/>
    <property type="match status" value="1"/>
</dbReference>
<dbReference type="Gene3D" id="2.20.28.30">
    <property type="entry name" value="RNA polymerase ii, chain L"/>
    <property type="match status" value="1"/>
</dbReference>
<comment type="subcellular location">
    <subcellularLocation>
        <location evidence="1">Nucleus</location>
    </subcellularLocation>
</comment>
<proteinExistence type="inferred from homology"/>
<dbReference type="GO" id="GO:0003899">
    <property type="term" value="F:DNA-directed RNA polymerase activity"/>
    <property type="evidence" value="ECO:0007669"/>
    <property type="project" value="InterPro"/>
</dbReference>
<protein>
    <submittedName>
        <fullName evidence="7">Uncharacterized protein</fullName>
    </submittedName>
</protein>
<dbReference type="InParanoid" id="D8LHK5"/>
<evidence type="ECO:0000313" key="8">
    <source>
        <dbReference type="Proteomes" id="UP000002630"/>
    </source>
</evidence>
<dbReference type="GO" id="GO:0005666">
    <property type="term" value="C:RNA polymerase III complex"/>
    <property type="evidence" value="ECO:0007669"/>
    <property type="project" value="TreeGrafter"/>
</dbReference>
<keyword evidence="8" id="KW-1185">Reference proteome</keyword>
<reference evidence="7 8" key="1">
    <citation type="journal article" date="2010" name="Nature">
        <title>The Ectocarpus genome and the independent evolution of multicellularity in brown algae.</title>
        <authorList>
            <person name="Cock J.M."/>
            <person name="Sterck L."/>
            <person name="Rouze P."/>
            <person name="Scornet D."/>
            <person name="Allen A.E."/>
            <person name="Amoutzias G."/>
            <person name="Anthouard V."/>
            <person name="Artiguenave F."/>
            <person name="Aury J.M."/>
            <person name="Badger J.H."/>
            <person name="Beszteri B."/>
            <person name="Billiau K."/>
            <person name="Bonnet E."/>
            <person name="Bothwell J.H."/>
            <person name="Bowler C."/>
            <person name="Boyen C."/>
            <person name="Brownlee C."/>
            <person name="Carrano C.J."/>
            <person name="Charrier B."/>
            <person name="Cho G.Y."/>
            <person name="Coelho S.M."/>
            <person name="Collen J."/>
            <person name="Corre E."/>
            <person name="Da Silva C."/>
            <person name="Delage L."/>
            <person name="Delaroque N."/>
            <person name="Dittami S.M."/>
            <person name="Doulbeau S."/>
            <person name="Elias M."/>
            <person name="Farnham G."/>
            <person name="Gachon C.M."/>
            <person name="Gschloessl B."/>
            <person name="Heesch S."/>
            <person name="Jabbari K."/>
            <person name="Jubin C."/>
            <person name="Kawai H."/>
            <person name="Kimura K."/>
            <person name="Kloareg B."/>
            <person name="Kupper F.C."/>
            <person name="Lang D."/>
            <person name="Le Bail A."/>
            <person name="Leblanc C."/>
            <person name="Lerouge P."/>
            <person name="Lohr M."/>
            <person name="Lopez P.J."/>
            <person name="Martens C."/>
            <person name="Maumus F."/>
            <person name="Michel G."/>
            <person name="Miranda-Saavedra D."/>
            <person name="Morales J."/>
            <person name="Moreau H."/>
            <person name="Motomura T."/>
            <person name="Nagasato C."/>
            <person name="Napoli C.A."/>
            <person name="Nelson D.R."/>
            <person name="Nyvall-Collen P."/>
            <person name="Peters A.F."/>
            <person name="Pommier C."/>
            <person name="Potin P."/>
            <person name="Poulain J."/>
            <person name="Quesneville H."/>
            <person name="Read B."/>
            <person name="Rensing S.A."/>
            <person name="Ritter A."/>
            <person name="Rousvoal S."/>
            <person name="Samanta M."/>
            <person name="Samson G."/>
            <person name="Schroeder D.C."/>
            <person name="Segurens B."/>
            <person name="Strittmatter M."/>
            <person name="Tonon T."/>
            <person name="Tregear J.W."/>
            <person name="Valentin K."/>
            <person name="von Dassow P."/>
            <person name="Yamagishi T."/>
            <person name="Van de Peer Y."/>
            <person name="Wincker P."/>
        </authorList>
    </citation>
    <scope>NUCLEOTIDE SEQUENCE [LARGE SCALE GENOMIC DNA]</scope>
    <source>
        <strain evidence="8">Ec32 / CCAP1310/4</strain>
    </source>
</reference>
<evidence type="ECO:0000256" key="1">
    <source>
        <dbReference type="ARBA" id="ARBA00004123"/>
    </source>
</evidence>
<dbReference type="InterPro" id="IPR006591">
    <property type="entry name" value="RNAP_P/RPABC4"/>
</dbReference>
<dbReference type="SUPFAM" id="SSF63393">
    <property type="entry name" value="RNA polymerase subunits"/>
    <property type="match status" value="1"/>
</dbReference>
<evidence type="ECO:0000256" key="4">
    <source>
        <dbReference type="ARBA" id="ARBA00023242"/>
    </source>
</evidence>
<dbReference type="GO" id="GO:0005736">
    <property type="term" value="C:RNA polymerase I complex"/>
    <property type="evidence" value="ECO:0007669"/>
    <property type="project" value="TreeGrafter"/>
</dbReference>
<organism evidence="7 8">
    <name type="scientific">Ectocarpus siliculosus</name>
    <name type="common">Brown alga</name>
    <name type="synonym">Conferva siliculosa</name>
    <dbReference type="NCBI Taxonomy" id="2880"/>
    <lineage>
        <taxon>Eukaryota</taxon>
        <taxon>Sar</taxon>
        <taxon>Stramenopiles</taxon>
        <taxon>Ochrophyta</taxon>
        <taxon>PX clade</taxon>
        <taxon>Phaeophyceae</taxon>
        <taxon>Ectocarpales</taxon>
        <taxon>Ectocarpaceae</taxon>
        <taxon>Ectocarpus</taxon>
    </lineage>
</organism>
<dbReference type="STRING" id="2880.D8LHK5"/>
<dbReference type="EMBL" id="FN649729">
    <property type="protein sequence ID" value="CBN79287.1"/>
    <property type="molecule type" value="Genomic_DNA"/>
</dbReference>
<accession>D8LHK5</accession>
<dbReference type="GO" id="GO:0008270">
    <property type="term" value="F:zinc ion binding"/>
    <property type="evidence" value="ECO:0007669"/>
    <property type="project" value="InterPro"/>
</dbReference>
<dbReference type="Proteomes" id="UP000002630">
    <property type="component" value="Linkage Group LG04"/>
</dbReference>
<dbReference type="SMART" id="SM00659">
    <property type="entry name" value="RPOLCX"/>
    <property type="match status" value="1"/>
</dbReference>
<evidence type="ECO:0000256" key="2">
    <source>
        <dbReference type="ARBA" id="ARBA00022723"/>
    </source>
</evidence>
<gene>
    <name evidence="7" type="ORF">Esi_0196_0052</name>
</gene>
<feature type="region of interest" description="Disordered" evidence="6">
    <location>
        <begin position="1"/>
        <end position="22"/>
    </location>
</feature>
<evidence type="ECO:0000256" key="3">
    <source>
        <dbReference type="ARBA" id="ARBA00022833"/>
    </source>
</evidence>
<dbReference type="OMA" id="IYLCADC"/>
<dbReference type="EMBL" id="FN648371">
    <property type="protein sequence ID" value="CBN79287.1"/>
    <property type="molecule type" value="Genomic_DNA"/>
</dbReference>
<comment type="similarity">
    <text evidence="5">Belongs to the archaeal Rpo12/eukaryotic RPC10 RNA polymerase subunit family.</text>
</comment>
<dbReference type="eggNOG" id="KOG3507">
    <property type="taxonomic scope" value="Eukaryota"/>
</dbReference>
<sequence>MADPVNGAAVGDEMEEEQDNPTGGVTYLCGDCGSDNLIKAKDPIQCRQCGYRIMYKKRTKRLIQFEAR</sequence>